<accession>A0ABP3JPT3</accession>
<dbReference type="RefSeq" id="WP_344089527.1">
    <property type="nucleotide sequence ID" value="NZ_BAAAHB010000019.1"/>
</dbReference>
<dbReference type="InterPro" id="IPR051266">
    <property type="entry name" value="CLCR"/>
</dbReference>
<dbReference type="EMBL" id="BAAAHB010000019">
    <property type="protein sequence ID" value="GAA0460672.1"/>
    <property type="molecule type" value="Genomic_DNA"/>
</dbReference>
<dbReference type="Gene3D" id="3.40.50.410">
    <property type="entry name" value="von Willebrand factor, type A domain"/>
    <property type="match status" value="1"/>
</dbReference>
<sequence>MGDPPIELLLLTERPVARNDEVTEIDAIVEVRCRSTESVGRAAHAMNLCLAVDRSGSMSGKKLETVKRSCGDIYRRITGEDLFTVVIFDDDAHVVINPQTPRDQVEERLAAITPGGMTNLSLGWYQGLLELQTHMETHHYSRLILLSDGQANAGETKKTTLAGVASAARDEGITTSTIGVGNDFQEDLLEVIATASGGKFWYIDESGIENIIEEEFQGALTVALDSPTVELSLPRGVTMSRELNSLRKVSRRYRLRPLKGQDTFNFAVRLEIDPTRMNAGELTLGATLYDGGRRVAGTEQSVALAPLPDVTRAPVHPLVRSVVEQFEAATTDERTVKDLDESNLSGMRKMLTAEVARFRAVEESLLAGSGGPDGDRYGGEIEHLAWHRSANEVSAAIVDLVQPYPAEPAVRILLSRLRKGVVHKFGLKNARQYGSSRPDDDVQLGLLVEAIGLADVLIAAFPDDREALESKREKLREYLARFAQ</sequence>
<dbReference type="PANTHER" id="PTHR10579">
    <property type="entry name" value="CALCIUM-ACTIVATED CHLORIDE CHANNEL REGULATOR"/>
    <property type="match status" value="1"/>
</dbReference>
<dbReference type="InterPro" id="IPR002035">
    <property type="entry name" value="VWF_A"/>
</dbReference>
<dbReference type="PROSITE" id="PS50234">
    <property type="entry name" value="VWFA"/>
    <property type="match status" value="1"/>
</dbReference>
<organism evidence="2 3">
    <name type="scientific">Streptomyces stramineus</name>
    <dbReference type="NCBI Taxonomy" id="173861"/>
    <lineage>
        <taxon>Bacteria</taxon>
        <taxon>Bacillati</taxon>
        <taxon>Actinomycetota</taxon>
        <taxon>Actinomycetes</taxon>
        <taxon>Kitasatosporales</taxon>
        <taxon>Streptomycetaceae</taxon>
        <taxon>Streptomyces</taxon>
    </lineage>
</organism>
<dbReference type="SMART" id="SM00327">
    <property type="entry name" value="VWA"/>
    <property type="match status" value="1"/>
</dbReference>
<evidence type="ECO:0000313" key="2">
    <source>
        <dbReference type="EMBL" id="GAA0460672.1"/>
    </source>
</evidence>
<feature type="domain" description="VWFA" evidence="1">
    <location>
        <begin position="47"/>
        <end position="220"/>
    </location>
</feature>
<gene>
    <name evidence="2" type="ORF">GCM10009544_24060</name>
</gene>
<evidence type="ECO:0000313" key="3">
    <source>
        <dbReference type="Proteomes" id="UP001499895"/>
    </source>
</evidence>
<protein>
    <recommendedName>
        <fullName evidence="1">VWFA domain-containing protein</fullName>
    </recommendedName>
</protein>
<proteinExistence type="predicted"/>
<keyword evidence="3" id="KW-1185">Reference proteome</keyword>
<dbReference type="Proteomes" id="UP001499895">
    <property type="component" value="Unassembled WGS sequence"/>
</dbReference>
<dbReference type="InterPro" id="IPR036465">
    <property type="entry name" value="vWFA_dom_sf"/>
</dbReference>
<name>A0ABP3JPT3_9ACTN</name>
<dbReference type="SUPFAM" id="SSF53300">
    <property type="entry name" value="vWA-like"/>
    <property type="match status" value="1"/>
</dbReference>
<evidence type="ECO:0000259" key="1">
    <source>
        <dbReference type="PROSITE" id="PS50234"/>
    </source>
</evidence>
<dbReference type="PANTHER" id="PTHR10579:SF43">
    <property type="entry name" value="ZINC FINGER (C3HC4-TYPE RING FINGER) FAMILY PROTEIN"/>
    <property type="match status" value="1"/>
</dbReference>
<reference evidence="3" key="1">
    <citation type="journal article" date="2019" name="Int. J. Syst. Evol. Microbiol.">
        <title>The Global Catalogue of Microorganisms (GCM) 10K type strain sequencing project: providing services to taxonomists for standard genome sequencing and annotation.</title>
        <authorList>
            <consortium name="The Broad Institute Genomics Platform"/>
            <consortium name="The Broad Institute Genome Sequencing Center for Infectious Disease"/>
            <person name="Wu L."/>
            <person name="Ma J."/>
        </authorList>
    </citation>
    <scope>NUCLEOTIDE SEQUENCE [LARGE SCALE GENOMIC DNA]</scope>
    <source>
        <strain evidence="3">JCM 10649</strain>
    </source>
</reference>
<dbReference type="Pfam" id="PF00092">
    <property type="entry name" value="VWA"/>
    <property type="match status" value="1"/>
</dbReference>
<comment type="caution">
    <text evidence="2">The sequence shown here is derived from an EMBL/GenBank/DDBJ whole genome shotgun (WGS) entry which is preliminary data.</text>
</comment>